<reference evidence="14 15" key="1">
    <citation type="submission" date="2016-10" db="EMBL/GenBank/DDBJ databases">
        <authorList>
            <person name="de Groot N.N."/>
        </authorList>
    </citation>
    <scope>NUCLEOTIDE SEQUENCE [LARGE SCALE GENOMIC DNA]</scope>
    <source>
        <strain evidence="14 15">DSM 19938</strain>
    </source>
</reference>
<keyword evidence="4" id="KW-0597">Phosphoprotein</keyword>
<dbReference type="InterPro" id="IPR050428">
    <property type="entry name" value="TCS_sensor_his_kinase"/>
</dbReference>
<dbReference type="RefSeq" id="WP_090338444.1">
    <property type="nucleotide sequence ID" value="NZ_FNXY01000007.1"/>
</dbReference>
<feature type="domain" description="Histidine kinase" evidence="12">
    <location>
        <begin position="230"/>
        <end position="440"/>
    </location>
</feature>
<proteinExistence type="predicted"/>
<dbReference type="EC" id="2.7.13.3" evidence="3"/>
<feature type="domain" description="HAMP" evidence="13">
    <location>
        <begin position="169"/>
        <end position="222"/>
    </location>
</feature>
<dbReference type="CDD" id="cd00082">
    <property type="entry name" value="HisKA"/>
    <property type="match status" value="1"/>
</dbReference>
<evidence type="ECO:0000256" key="11">
    <source>
        <dbReference type="SAM" id="Phobius"/>
    </source>
</evidence>
<evidence type="ECO:0000256" key="7">
    <source>
        <dbReference type="ARBA" id="ARBA00022777"/>
    </source>
</evidence>
<keyword evidence="15" id="KW-1185">Reference proteome</keyword>
<dbReference type="PANTHER" id="PTHR45436:SF15">
    <property type="entry name" value="SENSOR HISTIDINE KINASE CUSS"/>
    <property type="match status" value="1"/>
</dbReference>
<dbReference type="PROSITE" id="PS50109">
    <property type="entry name" value="HIS_KIN"/>
    <property type="match status" value="1"/>
</dbReference>
<dbReference type="Proteomes" id="UP000199532">
    <property type="component" value="Unassembled WGS sequence"/>
</dbReference>
<dbReference type="EMBL" id="FNXY01000007">
    <property type="protein sequence ID" value="SEJ39401.1"/>
    <property type="molecule type" value="Genomic_DNA"/>
</dbReference>
<evidence type="ECO:0000256" key="5">
    <source>
        <dbReference type="ARBA" id="ARBA00022679"/>
    </source>
</evidence>
<keyword evidence="6 11" id="KW-0812">Transmembrane</keyword>
<evidence type="ECO:0000256" key="4">
    <source>
        <dbReference type="ARBA" id="ARBA00022553"/>
    </source>
</evidence>
<keyword evidence="7 14" id="KW-0418">Kinase</keyword>
<sequence>MKTAAPYPFYTSLRFRFGLIFGLLFLCFLLATGVLLYSFVKGQFEKSFAKRLQTQASLILQETEINPLTVPLPAAGEFFRLIYQANAQQDTLFDNVPEFFEKKKDETDPELWRYKYMSRALETGGFIRILYLLPAQELTSDINQVKLILFLYFPLSFLAALIAGYFLSGFLLRPIEEIVKKANDISLQNQINLLETPSVRDELHKLTDSLNQMLSRIKTQARNQNAFFASASHELRTPLSVMLTELQVLEKKGLSPEIKLIVENQIVEVQRLNKLVNDFLMMSQIKSGALGLTKTSVNLPELTFEILNRLSSTAELKNQTFKVRITPESGFFEIQNDPSHLVTILINLVGNAIKHGQRHSAIDIWILDNSDNVALEIRNLSGSKIINPELITDDFTKQDLQGDGFGLGLWIVSHLAESIGVKFQIVYEYPEFTAILNFKR</sequence>
<evidence type="ECO:0000313" key="14">
    <source>
        <dbReference type="EMBL" id="SEJ39401.1"/>
    </source>
</evidence>
<evidence type="ECO:0000259" key="12">
    <source>
        <dbReference type="PROSITE" id="PS50109"/>
    </source>
</evidence>
<protein>
    <recommendedName>
        <fullName evidence="3">histidine kinase</fullName>
        <ecNumber evidence="3">2.7.13.3</ecNumber>
    </recommendedName>
</protein>
<dbReference type="SMART" id="SM00387">
    <property type="entry name" value="HATPase_c"/>
    <property type="match status" value="1"/>
</dbReference>
<keyword evidence="10 11" id="KW-0472">Membrane</keyword>
<comment type="catalytic activity">
    <reaction evidence="1">
        <text>ATP + protein L-histidine = ADP + protein N-phospho-L-histidine.</text>
        <dbReference type="EC" id="2.7.13.3"/>
    </reaction>
</comment>
<dbReference type="AlphaFoldDB" id="A0A1H6YDR5"/>
<dbReference type="SUPFAM" id="SSF47384">
    <property type="entry name" value="Homodimeric domain of signal transducing histidine kinase"/>
    <property type="match status" value="1"/>
</dbReference>
<accession>A0A1H6YDR5</accession>
<dbReference type="Pfam" id="PF00672">
    <property type="entry name" value="HAMP"/>
    <property type="match status" value="1"/>
</dbReference>
<dbReference type="SMART" id="SM00304">
    <property type="entry name" value="HAMP"/>
    <property type="match status" value="1"/>
</dbReference>
<evidence type="ECO:0000256" key="9">
    <source>
        <dbReference type="ARBA" id="ARBA00023012"/>
    </source>
</evidence>
<keyword evidence="5" id="KW-0808">Transferase</keyword>
<evidence type="ECO:0000256" key="1">
    <source>
        <dbReference type="ARBA" id="ARBA00000085"/>
    </source>
</evidence>
<dbReference type="PROSITE" id="PS50885">
    <property type="entry name" value="HAMP"/>
    <property type="match status" value="1"/>
</dbReference>
<dbReference type="GO" id="GO:0000155">
    <property type="term" value="F:phosphorelay sensor kinase activity"/>
    <property type="evidence" value="ECO:0007669"/>
    <property type="project" value="InterPro"/>
</dbReference>
<organism evidence="14 15">
    <name type="scientific">Dyadobacter koreensis</name>
    <dbReference type="NCBI Taxonomy" id="408657"/>
    <lineage>
        <taxon>Bacteria</taxon>
        <taxon>Pseudomonadati</taxon>
        <taxon>Bacteroidota</taxon>
        <taxon>Cytophagia</taxon>
        <taxon>Cytophagales</taxon>
        <taxon>Spirosomataceae</taxon>
        <taxon>Dyadobacter</taxon>
    </lineage>
</organism>
<dbReference type="InterPro" id="IPR036890">
    <property type="entry name" value="HATPase_C_sf"/>
</dbReference>
<comment type="subcellular location">
    <subcellularLocation>
        <location evidence="2">Membrane</location>
        <topology evidence="2">Multi-pass membrane protein</topology>
    </subcellularLocation>
</comment>
<evidence type="ECO:0000256" key="3">
    <source>
        <dbReference type="ARBA" id="ARBA00012438"/>
    </source>
</evidence>
<gene>
    <name evidence="14" type="ORF">SAMN04487995_4443</name>
</gene>
<feature type="transmembrane region" description="Helical" evidence="11">
    <location>
        <begin position="147"/>
        <end position="172"/>
    </location>
</feature>
<dbReference type="Pfam" id="PF00512">
    <property type="entry name" value="HisKA"/>
    <property type="match status" value="1"/>
</dbReference>
<dbReference type="STRING" id="408657.SAMN04487995_4443"/>
<dbReference type="InterPro" id="IPR036097">
    <property type="entry name" value="HisK_dim/P_sf"/>
</dbReference>
<dbReference type="SMART" id="SM00388">
    <property type="entry name" value="HisKA"/>
    <property type="match status" value="1"/>
</dbReference>
<evidence type="ECO:0000313" key="15">
    <source>
        <dbReference type="Proteomes" id="UP000199532"/>
    </source>
</evidence>
<dbReference type="GO" id="GO:0005886">
    <property type="term" value="C:plasma membrane"/>
    <property type="evidence" value="ECO:0007669"/>
    <property type="project" value="TreeGrafter"/>
</dbReference>
<evidence type="ECO:0000259" key="13">
    <source>
        <dbReference type="PROSITE" id="PS50885"/>
    </source>
</evidence>
<evidence type="ECO:0000256" key="2">
    <source>
        <dbReference type="ARBA" id="ARBA00004141"/>
    </source>
</evidence>
<dbReference type="CDD" id="cd06225">
    <property type="entry name" value="HAMP"/>
    <property type="match status" value="1"/>
</dbReference>
<dbReference type="InterPro" id="IPR003660">
    <property type="entry name" value="HAMP_dom"/>
</dbReference>
<name>A0A1H6YDR5_9BACT</name>
<keyword evidence="9" id="KW-0902">Two-component regulatory system</keyword>
<keyword evidence="8 11" id="KW-1133">Transmembrane helix</keyword>
<dbReference type="Pfam" id="PF02518">
    <property type="entry name" value="HATPase_c"/>
    <property type="match status" value="1"/>
</dbReference>
<dbReference type="OrthoDB" id="594725at2"/>
<dbReference type="Gene3D" id="1.10.287.130">
    <property type="match status" value="1"/>
</dbReference>
<dbReference type="Gene3D" id="3.30.565.10">
    <property type="entry name" value="Histidine kinase-like ATPase, C-terminal domain"/>
    <property type="match status" value="1"/>
</dbReference>
<evidence type="ECO:0000256" key="8">
    <source>
        <dbReference type="ARBA" id="ARBA00022989"/>
    </source>
</evidence>
<dbReference type="SUPFAM" id="SSF55874">
    <property type="entry name" value="ATPase domain of HSP90 chaperone/DNA topoisomerase II/histidine kinase"/>
    <property type="match status" value="1"/>
</dbReference>
<dbReference type="InterPro" id="IPR003661">
    <property type="entry name" value="HisK_dim/P_dom"/>
</dbReference>
<dbReference type="InterPro" id="IPR005467">
    <property type="entry name" value="His_kinase_dom"/>
</dbReference>
<evidence type="ECO:0000256" key="10">
    <source>
        <dbReference type="ARBA" id="ARBA00023136"/>
    </source>
</evidence>
<dbReference type="Gene3D" id="6.10.340.10">
    <property type="match status" value="1"/>
</dbReference>
<feature type="transmembrane region" description="Helical" evidence="11">
    <location>
        <begin position="20"/>
        <end position="40"/>
    </location>
</feature>
<dbReference type="InterPro" id="IPR003594">
    <property type="entry name" value="HATPase_dom"/>
</dbReference>
<evidence type="ECO:0000256" key="6">
    <source>
        <dbReference type="ARBA" id="ARBA00022692"/>
    </source>
</evidence>
<dbReference type="PANTHER" id="PTHR45436">
    <property type="entry name" value="SENSOR HISTIDINE KINASE YKOH"/>
    <property type="match status" value="1"/>
</dbReference>